<dbReference type="RefSeq" id="XP_002766249.1">
    <property type="nucleotide sequence ID" value="XM_002766203.1"/>
</dbReference>
<sequence length="108" mass="11468">MSVIKAARPRLLDSEIPPFVSLLPPLPHLPGLFEGRRRSSIGGMDLGQAGLSAGVGAPKFGAAEFAAILPYLPRRFMEKGGGDPCEVGHGKGGFTLAYTGMKCRFDPW</sequence>
<reference evidence="1 2" key="1">
    <citation type="submission" date="2008-07" db="EMBL/GenBank/DDBJ databases">
        <authorList>
            <person name="El-Sayed N."/>
            <person name="Caler E."/>
            <person name="Inman J."/>
            <person name="Amedeo P."/>
            <person name="Hass B."/>
            <person name="Wortman J."/>
        </authorList>
    </citation>
    <scope>NUCLEOTIDE SEQUENCE [LARGE SCALE GENOMIC DNA]</scope>
    <source>
        <strain evidence="2">ATCC 50983 / TXsc</strain>
    </source>
</reference>
<dbReference type="GeneID" id="9063259"/>
<evidence type="ECO:0000313" key="2">
    <source>
        <dbReference type="Proteomes" id="UP000007800"/>
    </source>
</evidence>
<dbReference type="EMBL" id="GG686144">
    <property type="protein sequence ID" value="EEQ98966.1"/>
    <property type="molecule type" value="Genomic_DNA"/>
</dbReference>
<organism evidence="2">
    <name type="scientific">Perkinsus marinus (strain ATCC 50983 / TXsc)</name>
    <dbReference type="NCBI Taxonomy" id="423536"/>
    <lineage>
        <taxon>Eukaryota</taxon>
        <taxon>Sar</taxon>
        <taxon>Alveolata</taxon>
        <taxon>Perkinsozoa</taxon>
        <taxon>Perkinsea</taxon>
        <taxon>Perkinsida</taxon>
        <taxon>Perkinsidae</taxon>
        <taxon>Perkinsus</taxon>
    </lineage>
</organism>
<name>C5LWC4_PERM5</name>
<keyword evidence="2" id="KW-1185">Reference proteome</keyword>
<gene>
    <name evidence="1" type="ORF">Pmar_PMAR026690</name>
</gene>
<accession>C5LWC4</accession>
<dbReference type="Proteomes" id="UP000007800">
    <property type="component" value="Unassembled WGS sequence"/>
</dbReference>
<evidence type="ECO:0000313" key="1">
    <source>
        <dbReference type="EMBL" id="EEQ98966.1"/>
    </source>
</evidence>
<dbReference type="AlphaFoldDB" id="C5LWC4"/>
<protein>
    <submittedName>
        <fullName evidence="1">Uncharacterized protein</fullName>
    </submittedName>
</protein>
<dbReference type="InParanoid" id="C5LWC4"/>
<proteinExistence type="predicted"/>